<reference evidence="2" key="1">
    <citation type="journal article" date="2014" name="Genome Announc.">
        <title>Complete Genome Sequence of Mycoplasma canadense Strain HAZ 360_1 from Bovine Mastitic Milk in Japan.</title>
        <authorList>
            <person name="Hata E."/>
        </authorList>
    </citation>
    <scope>NUCLEOTIDE SEQUENCE [LARGE SCALE GENOMIC DNA]</scope>
    <source>
        <strain evidence="2">HAZ360_1</strain>
    </source>
</reference>
<name>A0A077L6L7_9BACT</name>
<dbReference type="OrthoDB" id="398989at2"/>
<protein>
    <submittedName>
        <fullName evidence="1">Glutamyl-tRNA (Gln) amidotransferase subunit C</fullName>
    </submittedName>
</protein>
<dbReference type="STRING" id="29554.MCAN360_0490"/>
<dbReference type="InterPro" id="IPR003837">
    <property type="entry name" value="GatC"/>
</dbReference>
<dbReference type="GO" id="GO:0016740">
    <property type="term" value="F:transferase activity"/>
    <property type="evidence" value="ECO:0007669"/>
    <property type="project" value="UniProtKB-KW"/>
</dbReference>
<proteinExistence type="predicted"/>
<dbReference type="GO" id="GO:0006450">
    <property type="term" value="P:regulation of translational fidelity"/>
    <property type="evidence" value="ECO:0007669"/>
    <property type="project" value="InterPro"/>
</dbReference>
<accession>A0A077L6L7</accession>
<dbReference type="AlphaFoldDB" id="A0A077L6L7"/>
<gene>
    <name evidence="1" type="primary">gatC</name>
    <name evidence="1" type="ORF">MCAN360_0490</name>
</gene>
<dbReference type="RefSeq" id="WP_045433882.1">
    <property type="nucleotide sequence ID" value="NZ_AP014631.1"/>
</dbReference>
<dbReference type="InterPro" id="IPR036113">
    <property type="entry name" value="Asp/Glu-ADT_sf_sub_c"/>
</dbReference>
<keyword evidence="2" id="KW-1185">Reference proteome</keyword>
<dbReference type="EMBL" id="AP014631">
    <property type="protein sequence ID" value="BAP39617.1"/>
    <property type="molecule type" value="Genomic_DNA"/>
</dbReference>
<sequence length="100" mass="11560">MTIEKLKELANNLLLEPSKEVFELSSNLLSLIDTQLKELDEINLDNVKPISHINENKISFFDLRDDEINDETKITKENILENAYQSDDNLVIMKRVVNGE</sequence>
<keyword evidence="1" id="KW-0808">Transferase</keyword>
<organism evidence="1 2">
    <name type="scientific">Metamycoplasma canadense</name>
    <dbReference type="NCBI Taxonomy" id="29554"/>
    <lineage>
        <taxon>Bacteria</taxon>
        <taxon>Bacillati</taxon>
        <taxon>Mycoplasmatota</taxon>
        <taxon>Mycoplasmoidales</taxon>
        <taxon>Metamycoplasmataceae</taxon>
        <taxon>Metamycoplasma</taxon>
    </lineage>
</organism>
<evidence type="ECO:0000313" key="1">
    <source>
        <dbReference type="EMBL" id="BAP39617.1"/>
    </source>
</evidence>
<dbReference type="KEGG" id="mcan:MCAN360_0490"/>
<dbReference type="SUPFAM" id="SSF141000">
    <property type="entry name" value="Glu-tRNAGln amidotransferase C subunit"/>
    <property type="match status" value="1"/>
</dbReference>
<evidence type="ECO:0000313" key="2">
    <source>
        <dbReference type="Proteomes" id="UP000031641"/>
    </source>
</evidence>
<dbReference type="HOGENOM" id="CLU_105899_4_0_14"/>
<dbReference type="Proteomes" id="UP000031641">
    <property type="component" value="Chromosome"/>
</dbReference>
<dbReference type="Pfam" id="PF02686">
    <property type="entry name" value="GatC"/>
    <property type="match status" value="1"/>
</dbReference>